<dbReference type="EMBL" id="MU853421">
    <property type="protein sequence ID" value="KAK4131944.1"/>
    <property type="molecule type" value="Genomic_DNA"/>
</dbReference>
<evidence type="ECO:0000313" key="1">
    <source>
        <dbReference type="EMBL" id="KAK4131944.1"/>
    </source>
</evidence>
<evidence type="ECO:0000313" key="2">
    <source>
        <dbReference type="Proteomes" id="UP001304895"/>
    </source>
</evidence>
<reference evidence="1" key="1">
    <citation type="journal article" date="2023" name="Mol. Phylogenet. Evol.">
        <title>Genome-scale phylogeny and comparative genomics of the fungal order Sordariales.</title>
        <authorList>
            <person name="Hensen N."/>
            <person name="Bonometti L."/>
            <person name="Westerberg I."/>
            <person name="Brannstrom I.O."/>
            <person name="Guillou S."/>
            <person name="Cros-Aarteil S."/>
            <person name="Calhoun S."/>
            <person name="Haridas S."/>
            <person name="Kuo A."/>
            <person name="Mondo S."/>
            <person name="Pangilinan J."/>
            <person name="Riley R."/>
            <person name="LaButti K."/>
            <person name="Andreopoulos B."/>
            <person name="Lipzen A."/>
            <person name="Chen C."/>
            <person name="Yan M."/>
            <person name="Daum C."/>
            <person name="Ng V."/>
            <person name="Clum A."/>
            <person name="Steindorff A."/>
            <person name="Ohm R.A."/>
            <person name="Martin F."/>
            <person name="Silar P."/>
            <person name="Natvig D.O."/>
            <person name="Lalanne C."/>
            <person name="Gautier V."/>
            <person name="Ament-Velasquez S.L."/>
            <person name="Kruys A."/>
            <person name="Hutchinson M.I."/>
            <person name="Powell A.J."/>
            <person name="Barry K."/>
            <person name="Miller A.N."/>
            <person name="Grigoriev I.V."/>
            <person name="Debuchy R."/>
            <person name="Gladieux P."/>
            <person name="Hiltunen Thoren M."/>
            <person name="Johannesson H."/>
        </authorList>
    </citation>
    <scope>NUCLEOTIDE SEQUENCE</scope>
    <source>
        <strain evidence="1">CBS 123565</strain>
    </source>
</reference>
<proteinExistence type="predicted"/>
<protein>
    <submittedName>
        <fullName evidence="1">Uncharacterized protein</fullName>
    </submittedName>
</protein>
<dbReference type="AlphaFoldDB" id="A0AAN6UFR8"/>
<dbReference type="Proteomes" id="UP001304895">
    <property type="component" value="Unassembled WGS sequence"/>
</dbReference>
<sequence>MFQQTDCHGVAITLVASPLHGLGACAQAIRSRPMYLETGDDVLWQNGSSNYRLQLRSGSRHILVGCLSFTRLCHDLDKARDSSSQGVGCATERVRGQQCFRSIALRQSYGGNVKPLGVRGVSRDGPELPKGCDPSW</sequence>
<gene>
    <name evidence="1" type="ORF">BT67DRAFT_444362</name>
</gene>
<accession>A0AAN6UFR8</accession>
<keyword evidence="2" id="KW-1185">Reference proteome</keyword>
<name>A0AAN6UFR8_9PEZI</name>
<comment type="caution">
    <text evidence="1">The sequence shown here is derived from an EMBL/GenBank/DDBJ whole genome shotgun (WGS) entry which is preliminary data.</text>
</comment>
<organism evidence="1 2">
    <name type="scientific">Trichocladium antarcticum</name>
    <dbReference type="NCBI Taxonomy" id="1450529"/>
    <lineage>
        <taxon>Eukaryota</taxon>
        <taxon>Fungi</taxon>
        <taxon>Dikarya</taxon>
        <taxon>Ascomycota</taxon>
        <taxon>Pezizomycotina</taxon>
        <taxon>Sordariomycetes</taxon>
        <taxon>Sordariomycetidae</taxon>
        <taxon>Sordariales</taxon>
        <taxon>Chaetomiaceae</taxon>
        <taxon>Trichocladium</taxon>
    </lineage>
</organism>
<reference evidence="1" key="2">
    <citation type="submission" date="2023-05" db="EMBL/GenBank/DDBJ databases">
        <authorList>
            <consortium name="Lawrence Berkeley National Laboratory"/>
            <person name="Steindorff A."/>
            <person name="Hensen N."/>
            <person name="Bonometti L."/>
            <person name="Westerberg I."/>
            <person name="Brannstrom I.O."/>
            <person name="Guillou S."/>
            <person name="Cros-Aarteil S."/>
            <person name="Calhoun S."/>
            <person name="Haridas S."/>
            <person name="Kuo A."/>
            <person name="Mondo S."/>
            <person name="Pangilinan J."/>
            <person name="Riley R."/>
            <person name="Labutti K."/>
            <person name="Andreopoulos B."/>
            <person name="Lipzen A."/>
            <person name="Chen C."/>
            <person name="Yanf M."/>
            <person name="Daum C."/>
            <person name="Ng V."/>
            <person name="Clum A."/>
            <person name="Ohm R."/>
            <person name="Martin F."/>
            <person name="Silar P."/>
            <person name="Natvig D."/>
            <person name="Lalanne C."/>
            <person name="Gautier V."/>
            <person name="Ament-Velasquez S.L."/>
            <person name="Kruys A."/>
            <person name="Hutchinson M.I."/>
            <person name="Powell A.J."/>
            <person name="Barry K."/>
            <person name="Miller A.N."/>
            <person name="Grigoriev I.V."/>
            <person name="Debuchy R."/>
            <person name="Gladieux P."/>
            <person name="Thoren M.H."/>
            <person name="Johannesson H."/>
        </authorList>
    </citation>
    <scope>NUCLEOTIDE SEQUENCE</scope>
    <source>
        <strain evidence="1">CBS 123565</strain>
    </source>
</reference>